<feature type="transmembrane region" description="Helical" evidence="1">
    <location>
        <begin position="30"/>
        <end position="53"/>
    </location>
</feature>
<keyword evidence="1" id="KW-0812">Transmembrane</keyword>
<organism evidence="2 3">
    <name type="scientific">Aspergillus bertholletiae</name>
    <dbReference type="NCBI Taxonomy" id="1226010"/>
    <lineage>
        <taxon>Eukaryota</taxon>
        <taxon>Fungi</taxon>
        <taxon>Dikarya</taxon>
        <taxon>Ascomycota</taxon>
        <taxon>Pezizomycotina</taxon>
        <taxon>Eurotiomycetes</taxon>
        <taxon>Eurotiomycetidae</taxon>
        <taxon>Eurotiales</taxon>
        <taxon>Aspergillaceae</taxon>
        <taxon>Aspergillus</taxon>
        <taxon>Aspergillus subgen. Circumdati</taxon>
    </lineage>
</organism>
<reference evidence="2 3" key="1">
    <citation type="submission" date="2019-04" db="EMBL/GenBank/DDBJ databases">
        <title>Friends and foes A comparative genomics studyof 23 Aspergillus species from section Flavi.</title>
        <authorList>
            <consortium name="DOE Joint Genome Institute"/>
            <person name="Kjaerbolling I."/>
            <person name="Vesth T."/>
            <person name="Frisvad J.C."/>
            <person name="Nybo J.L."/>
            <person name="Theobald S."/>
            <person name="Kildgaard S."/>
            <person name="Isbrandt T."/>
            <person name="Kuo A."/>
            <person name="Sato A."/>
            <person name="Lyhne E.K."/>
            <person name="Kogle M.E."/>
            <person name="Wiebenga A."/>
            <person name="Kun R.S."/>
            <person name="Lubbers R.J."/>
            <person name="Makela M.R."/>
            <person name="Barry K."/>
            <person name="Chovatia M."/>
            <person name="Clum A."/>
            <person name="Daum C."/>
            <person name="Haridas S."/>
            <person name="He G."/>
            <person name="LaButti K."/>
            <person name="Lipzen A."/>
            <person name="Mondo S."/>
            <person name="Riley R."/>
            <person name="Salamov A."/>
            <person name="Simmons B.A."/>
            <person name="Magnuson J.K."/>
            <person name="Henrissat B."/>
            <person name="Mortensen U.H."/>
            <person name="Larsen T.O."/>
            <person name="Devries R.P."/>
            <person name="Grigoriev I.V."/>
            <person name="Machida M."/>
            <person name="Baker S.E."/>
            <person name="Andersen M.R."/>
        </authorList>
    </citation>
    <scope>NUCLEOTIDE SEQUENCE [LARGE SCALE GENOMIC DNA]</scope>
    <source>
        <strain evidence="2 3">IBT 29228</strain>
    </source>
</reference>
<evidence type="ECO:0000256" key="1">
    <source>
        <dbReference type="SAM" id="Phobius"/>
    </source>
</evidence>
<accession>A0A5N7B820</accession>
<protein>
    <submittedName>
        <fullName evidence="2">Uncharacterized protein</fullName>
    </submittedName>
</protein>
<proteinExistence type="predicted"/>
<evidence type="ECO:0000313" key="2">
    <source>
        <dbReference type="EMBL" id="KAE8377904.1"/>
    </source>
</evidence>
<dbReference type="Proteomes" id="UP000326198">
    <property type="component" value="Unassembled WGS sequence"/>
</dbReference>
<keyword evidence="1" id="KW-0472">Membrane</keyword>
<evidence type="ECO:0000313" key="3">
    <source>
        <dbReference type="Proteomes" id="UP000326198"/>
    </source>
</evidence>
<gene>
    <name evidence="2" type="ORF">BDV26DRAFT_262648</name>
</gene>
<name>A0A5N7B820_9EURO</name>
<keyword evidence="3" id="KW-1185">Reference proteome</keyword>
<keyword evidence="1" id="KW-1133">Transmembrane helix</keyword>
<dbReference type="EMBL" id="ML736216">
    <property type="protein sequence ID" value="KAE8377904.1"/>
    <property type="molecule type" value="Genomic_DNA"/>
</dbReference>
<dbReference type="AlphaFoldDB" id="A0A5N7B820"/>
<sequence length="56" mass="6506">MSTELWQCAERGKKIVDDGWDYWYRQFKGFLFMASGIKNNTLCTIVLAFGIIIKPT</sequence>